<dbReference type="GO" id="GO:0005829">
    <property type="term" value="C:cytosol"/>
    <property type="evidence" value="ECO:0007669"/>
    <property type="project" value="TreeGrafter"/>
</dbReference>
<evidence type="ECO:0000256" key="3">
    <source>
        <dbReference type="ARBA" id="ARBA00023163"/>
    </source>
</evidence>
<evidence type="ECO:0000256" key="2">
    <source>
        <dbReference type="ARBA" id="ARBA00023125"/>
    </source>
</evidence>
<name>A0A2S5KJG6_9PROT</name>
<organism evidence="5 6">
    <name type="scientific">Proteobacteria bacterium 228</name>
    <dbReference type="NCBI Taxonomy" id="2083153"/>
    <lineage>
        <taxon>Bacteria</taxon>
        <taxon>Pseudomonadati</taxon>
        <taxon>Pseudomonadota</taxon>
    </lineage>
</organism>
<dbReference type="Pfam" id="PF12625">
    <property type="entry name" value="Arabinose_bd"/>
    <property type="match status" value="1"/>
</dbReference>
<dbReference type="GO" id="GO:0000976">
    <property type="term" value="F:transcription cis-regulatory region binding"/>
    <property type="evidence" value="ECO:0007669"/>
    <property type="project" value="TreeGrafter"/>
</dbReference>
<dbReference type="SUPFAM" id="SSF46689">
    <property type="entry name" value="Homeodomain-like"/>
    <property type="match status" value="1"/>
</dbReference>
<feature type="domain" description="HTH araC/xylS-type" evidence="4">
    <location>
        <begin position="255"/>
        <end position="353"/>
    </location>
</feature>
<evidence type="ECO:0000313" key="6">
    <source>
        <dbReference type="Proteomes" id="UP000238196"/>
    </source>
</evidence>
<proteinExistence type="predicted"/>
<dbReference type="SMART" id="SM00342">
    <property type="entry name" value="HTH_ARAC"/>
    <property type="match status" value="1"/>
</dbReference>
<dbReference type="PROSITE" id="PS01124">
    <property type="entry name" value="HTH_ARAC_FAMILY_2"/>
    <property type="match status" value="1"/>
</dbReference>
<keyword evidence="2" id="KW-0238">DNA-binding</keyword>
<keyword evidence="1" id="KW-0805">Transcription regulation</keyword>
<dbReference type="GO" id="GO:0003700">
    <property type="term" value="F:DNA-binding transcription factor activity"/>
    <property type="evidence" value="ECO:0007669"/>
    <property type="project" value="InterPro"/>
</dbReference>
<gene>
    <name evidence="5" type="ORF">C4K68_23265</name>
</gene>
<dbReference type="PANTHER" id="PTHR47894">
    <property type="entry name" value="HTH-TYPE TRANSCRIPTIONAL REGULATOR GADX"/>
    <property type="match status" value="1"/>
</dbReference>
<protein>
    <recommendedName>
        <fullName evidence="4">HTH araC/xylS-type domain-containing protein</fullName>
    </recommendedName>
</protein>
<dbReference type="EMBL" id="PRLP01000122">
    <property type="protein sequence ID" value="PPC74910.1"/>
    <property type="molecule type" value="Genomic_DNA"/>
</dbReference>
<reference evidence="5 6" key="1">
    <citation type="submission" date="2018-02" db="EMBL/GenBank/DDBJ databases">
        <title>novel marine gammaproteobacteria from coastal saline agro ecosystem.</title>
        <authorList>
            <person name="Krishnan R."/>
            <person name="Ramesh Kumar N."/>
        </authorList>
    </citation>
    <scope>NUCLEOTIDE SEQUENCE [LARGE SCALE GENOMIC DNA]</scope>
    <source>
        <strain evidence="5 6">228</strain>
    </source>
</reference>
<dbReference type="InterPro" id="IPR018060">
    <property type="entry name" value="HTH_AraC"/>
</dbReference>
<sequence length="369" mass="41868">MNNGISSNEAGRQERLNIWPKMNFTVRQITMREYVNSAWVACVFRTLLSLGINASELFARFQLKEEDLSCPTAVMDAERLRLLCKEVEKTHPDFGLLVGLHLHPMSFNSLSLEVLSQSNLLKALQAYGDNFHRICNLGEVAIEQTADYVEIGLVPNQDFDSISTALVDANLSTIVTLSRFVTASPIKPVQVVHYNKAMFPRYEEFFAAPVVADGFRIALRYSVEEATKPLYSYIEGQGEELRRFISDSSPVALGQKVKLIIAKGLGQKKVTLEYVAAQLYMSPRSLQRKLSEEDLLFQDLLENVRRHRARVLFTNPDIPLIKVSSQLGFQSQNGLSRFTRAWMDMSPRELRRKWTPARGQQVDVMEAMS</sequence>
<dbReference type="InterPro" id="IPR009057">
    <property type="entry name" value="Homeodomain-like_sf"/>
</dbReference>
<dbReference type="OrthoDB" id="6506763at2"/>
<dbReference type="Proteomes" id="UP000238196">
    <property type="component" value="Unassembled WGS sequence"/>
</dbReference>
<evidence type="ECO:0000256" key="1">
    <source>
        <dbReference type="ARBA" id="ARBA00023015"/>
    </source>
</evidence>
<evidence type="ECO:0000259" key="4">
    <source>
        <dbReference type="PROSITE" id="PS01124"/>
    </source>
</evidence>
<dbReference type="Gene3D" id="1.10.10.60">
    <property type="entry name" value="Homeodomain-like"/>
    <property type="match status" value="1"/>
</dbReference>
<accession>A0A2S5KJG6</accession>
<dbReference type="AlphaFoldDB" id="A0A2S5KJG6"/>
<dbReference type="Pfam" id="PF12833">
    <property type="entry name" value="HTH_18"/>
    <property type="match status" value="1"/>
</dbReference>
<evidence type="ECO:0000313" key="5">
    <source>
        <dbReference type="EMBL" id="PPC74910.1"/>
    </source>
</evidence>
<comment type="caution">
    <text evidence="5">The sequence shown here is derived from an EMBL/GenBank/DDBJ whole genome shotgun (WGS) entry which is preliminary data.</text>
</comment>
<dbReference type="InterPro" id="IPR032687">
    <property type="entry name" value="AraC-type_N"/>
</dbReference>
<keyword evidence="3" id="KW-0804">Transcription</keyword>
<dbReference type="PANTHER" id="PTHR47894:SF1">
    <property type="entry name" value="HTH-TYPE TRANSCRIPTIONAL REGULATOR VQSM"/>
    <property type="match status" value="1"/>
</dbReference>